<dbReference type="EMBL" id="JARLKZ010000016">
    <property type="protein sequence ID" value="MEC0242550.1"/>
    <property type="molecule type" value="Genomic_DNA"/>
</dbReference>
<name>A0ABU6GS13_9BACL</name>
<reference evidence="1 2" key="1">
    <citation type="submission" date="2023-03" db="EMBL/GenBank/DDBJ databases">
        <title>Bacillus Genome Sequencing.</title>
        <authorList>
            <person name="Dunlap C."/>
        </authorList>
    </citation>
    <scope>NUCLEOTIDE SEQUENCE [LARGE SCALE GENOMIC DNA]</scope>
    <source>
        <strain evidence="1 2">BD-525</strain>
    </source>
</reference>
<evidence type="ECO:0000313" key="2">
    <source>
        <dbReference type="Proteomes" id="UP001344632"/>
    </source>
</evidence>
<organism evidence="1 2">
    <name type="scientific">Paenibacillus dokdonensis</name>
    <dbReference type="NCBI Taxonomy" id="2567944"/>
    <lineage>
        <taxon>Bacteria</taxon>
        <taxon>Bacillati</taxon>
        <taxon>Bacillota</taxon>
        <taxon>Bacilli</taxon>
        <taxon>Bacillales</taxon>
        <taxon>Paenibacillaceae</taxon>
        <taxon>Paenibacillus</taxon>
    </lineage>
</organism>
<dbReference type="Proteomes" id="UP001344632">
    <property type="component" value="Unassembled WGS sequence"/>
</dbReference>
<accession>A0ABU6GS13</accession>
<sequence>MSNRTMCFVRGGNGGGVEEADCGGFTVQPARHAHSKRRIGA</sequence>
<gene>
    <name evidence="1" type="ORF">P4H66_22310</name>
</gene>
<comment type="caution">
    <text evidence="1">The sequence shown here is derived from an EMBL/GenBank/DDBJ whole genome shotgun (WGS) entry which is preliminary data.</text>
</comment>
<dbReference type="RefSeq" id="WP_326090324.1">
    <property type="nucleotide sequence ID" value="NZ_JARLKZ010000016.1"/>
</dbReference>
<proteinExistence type="predicted"/>
<evidence type="ECO:0000313" key="1">
    <source>
        <dbReference type="EMBL" id="MEC0242550.1"/>
    </source>
</evidence>
<keyword evidence="2" id="KW-1185">Reference proteome</keyword>
<protein>
    <submittedName>
        <fullName evidence="1">Uncharacterized protein</fullName>
    </submittedName>
</protein>